<dbReference type="InterPro" id="IPR003445">
    <property type="entry name" value="Cat_transpt"/>
</dbReference>
<evidence type="ECO:0000256" key="5">
    <source>
        <dbReference type="ARBA" id="ARBA00023065"/>
    </source>
</evidence>
<name>A0A430LQ32_9HYPO</name>
<feature type="transmembrane region" description="Helical" evidence="7">
    <location>
        <begin position="292"/>
        <end position="313"/>
    </location>
</feature>
<keyword evidence="3 7" id="KW-0812">Transmembrane</keyword>
<proteinExistence type="predicted"/>
<dbReference type="InterPro" id="IPR051143">
    <property type="entry name" value="TrkH_K-transport"/>
</dbReference>
<gene>
    <name evidence="8" type="ORF">BHE90_007716</name>
</gene>
<protein>
    <recommendedName>
        <fullName evidence="10">Cation transporter</fullName>
    </recommendedName>
</protein>
<dbReference type="EMBL" id="MIKF01000111">
    <property type="protein sequence ID" value="RTE77829.1"/>
    <property type="molecule type" value="Genomic_DNA"/>
</dbReference>
<sequence length="339" mass="37683">MGLMILAGNTAYPLFLRLIVWTGLKLLKYFTTDDAYESLKATLEFILKYPRRVYTNLFPSRPTWWLFFMLTCLNSIDWVAFEVMNIGNLAFKNIPTGSRILDGLFQALAVRSGGFYVVPISQVYIGLQVLYVTMMYISVYPVVITMRHSNIYEERSLGIYSGDGVFKPDAEAAVLLFPADGHVYAPNTNLMPSTAPTLVRRLSRSSAAVDIGHALQRTFTWNGVGAPPAMHSNKSYKGPIPNRSDGSSSRRGFISQQIHGQMAHDIWWLVLAVLVITTIETSNFMADPVTFSVFNIIFEVVSAYGTVGISVGIPTDAYSFSGAWHTSSKLVLCLVMLRA</sequence>
<feature type="transmembrane region" description="Helical" evidence="7">
    <location>
        <begin position="64"/>
        <end position="87"/>
    </location>
</feature>
<evidence type="ECO:0000256" key="2">
    <source>
        <dbReference type="ARBA" id="ARBA00022448"/>
    </source>
</evidence>
<evidence type="ECO:0000256" key="1">
    <source>
        <dbReference type="ARBA" id="ARBA00004141"/>
    </source>
</evidence>
<evidence type="ECO:0000256" key="4">
    <source>
        <dbReference type="ARBA" id="ARBA00022989"/>
    </source>
</evidence>
<organism evidence="8 9">
    <name type="scientific">Fusarium euwallaceae</name>
    <dbReference type="NCBI Taxonomy" id="1147111"/>
    <lineage>
        <taxon>Eukaryota</taxon>
        <taxon>Fungi</taxon>
        <taxon>Dikarya</taxon>
        <taxon>Ascomycota</taxon>
        <taxon>Pezizomycotina</taxon>
        <taxon>Sordariomycetes</taxon>
        <taxon>Hypocreomycetidae</taxon>
        <taxon>Hypocreales</taxon>
        <taxon>Nectriaceae</taxon>
        <taxon>Fusarium</taxon>
        <taxon>Fusarium solani species complex</taxon>
    </lineage>
</organism>
<dbReference type="GO" id="GO:0030007">
    <property type="term" value="P:intracellular potassium ion homeostasis"/>
    <property type="evidence" value="ECO:0007669"/>
    <property type="project" value="TreeGrafter"/>
</dbReference>
<reference evidence="8 9" key="1">
    <citation type="submission" date="2017-06" db="EMBL/GenBank/DDBJ databases">
        <title>Comparative genomic analysis of Ambrosia Fusariam Clade fungi.</title>
        <authorList>
            <person name="Stajich J.E."/>
            <person name="Carrillo J."/>
            <person name="Kijimoto T."/>
            <person name="Eskalen A."/>
            <person name="O'Donnell K."/>
            <person name="Kasson M."/>
        </authorList>
    </citation>
    <scope>NUCLEOTIDE SEQUENCE [LARGE SCALE GENOMIC DNA]</scope>
    <source>
        <strain evidence="8 9">UCR1854</strain>
    </source>
</reference>
<evidence type="ECO:0000256" key="7">
    <source>
        <dbReference type="SAM" id="Phobius"/>
    </source>
</evidence>
<evidence type="ECO:0000313" key="8">
    <source>
        <dbReference type="EMBL" id="RTE77829.1"/>
    </source>
</evidence>
<comment type="caution">
    <text evidence="8">The sequence shown here is derived from an EMBL/GenBank/DDBJ whole genome shotgun (WGS) entry which is preliminary data.</text>
</comment>
<dbReference type="PANTHER" id="PTHR31064">
    <property type="entry name" value="POTASSIUM TRANSPORT PROTEIN DDB_G0292412-RELATED"/>
    <property type="match status" value="1"/>
</dbReference>
<keyword evidence="4 7" id="KW-1133">Transmembrane helix</keyword>
<dbReference type="AlphaFoldDB" id="A0A430LQ32"/>
<evidence type="ECO:0000256" key="6">
    <source>
        <dbReference type="ARBA" id="ARBA00023136"/>
    </source>
</evidence>
<dbReference type="GO" id="GO:1990573">
    <property type="term" value="P:potassium ion import across plasma membrane"/>
    <property type="evidence" value="ECO:0007669"/>
    <property type="project" value="TreeGrafter"/>
</dbReference>
<keyword evidence="6 7" id="KW-0472">Membrane</keyword>
<evidence type="ECO:0000313" key="9">
    <source>
        <dbReference type="Proteomes" id="UP000287124"/>
    </source>
</evidence>
<evidence type="ECO:0000256" key="3">
    <source>
        <dbReference type="ARBA" id="ARBA00022692"/>
    </source>
</evidence>
<keyword evidence="5" id="KW-0406">Ion transport</keyword>
<accession>A0A430LQ32</accession>
<comment type="subcellular location">
    <subcellularLocation>
        <location evidence="1">Membrane</location>
        <topology evidence="1">Multi-pass membrane protein</topology>
    </subcellularLocation>
</comment>
<dbReference type="PANTHER" id="PTHR31064:SF37">
    <property type="entry name" value="TRANSPORTER, PUTATIVE (EUROFUNG)-RELATED"/>
    <property type="match status" value="1"/>
</dbReference>
<evidence type="ECO:0008006" key="10">
    <source>
        <dbReference type="Google" id="ProtNLM"/>
    </source>
</evidence>
<dbReference type="GO" id="GO:0140107">
    <property type="term" value="F:high-affinity potassium ion transmembrane transporter activity"/>
    <property type="evidence" value="ECO:0007669"/>
    <property type="project" value="TreeGrafter"/>
</dbReference>
<dbReference type="GO" id="GO:0005886">
    <property type="term" value="C:plasma membrane"/>
    <property type="evidence" value="ECO:0007669"/>
    <property type="project" value="TreeGrafter"/>
</dbReference>
<feature type="transmembrane region" description="Helical" evidence="7">
    <location>
        <begin position="124"/>
        <end position="146"/>
    </location>
</feature>
<keyword evidence="2" id="KW-0813">Transport</keyword>
<dbReference type="Proteomes" id="UP000287124">
    <property type="component" value="Unassembled WGS sequence"/>
</dbReference>
<keyword evidence="9" id="KW-1185">Reference proteome</keyword>
<dbReference type="Pfam" id="PF02386">
    <property type="entry name" value="TrkH"/>
    <property type="match status" value="1"/>
</dbReference>